<proteinExistence type="inferred from homology"/>
<keyword evidence="7" id="KW-1185">Reference proteome</keyword>
<protein>
    <recommendedName>
        <fullName evidence="5">SHSP domain-containing protein</fullName>
    </recommendedName>
</protein>
<evidence type="ECO:0000256" key="4">
    <source>
        <dbReference type="SAM" id="MobiDB-lite"/>
    </source>
</evidence>
<organism evidence="6 7">
    <name type="scientific">Deinandra increscens subsp. villosa</name>
    <dbReference type="NCBI Taxonomy" id="3103831"/>
    <lineage>
        <taxon>Eukaryota</taxon>
        <taxon>Viridiplantae</taxon>
        <taxon>Streptophyta</taxon>
        <taxon>Embryophyta</taxon>
        <taxon>Tracheophyta</taxon>
        <taxon>Spermatophyta</taxon>
        <taxon>Magnoliopsida</taxon>
        <taxon>eudicotyledons</taxon>
        <taxon>Gunneridae</taxon>
        <taxon>Pentapetalae</taxon>
        <taxon>asterids</taxon>
        <taxon>campanulids</taxon>
        <taxon>Asterales</taxon>
        <taxon>Asteraceae</taxon>
        <taxon>Asteroideae</taxon>
        <taxon>Heliantheae alliance</taxon>
        <taxon>Madieae</taxon>
        <taxon>Madiinae</taxon>
        <taxon>Deinandra</taxon>
    </lineage>
</organism>
<accession>A0AAP0GY88</accession>
<feature type="domain" description="SHSP" evidence="5">
    <location>
        <begin position="169"/>
        <end position="258"/>
    </location>
</feature>
<dbReference type="InterPro" id="IPR008978">
    <property type="entry name" value="HSP20-like_chaperone"/>
</dbReference>
<dbReference type="PANTHER" id="PTHR46991">
    <property type="entry name" value="23.5 KDA HEAT SHOCK PROTEIN, MITOCHONDRIAL"/>
    <property type="match status" value="1"/>
</dbReference>
<name>A0AAP0GY88_9ASTR</name>
<gene>
    <name evidence="6" type="ORF">SSX86_017140</name>
</gene>
<dbReference type="InterPro" id="IPR002068">
    <property type="entry name" value="A-crystallin/Hsp20_dom"/>
</dbReference>
<dbReference type="Gene3D" id="2.60.40.790">
    <property type="match status" value="1"/>
</dbReference>
<dbReference type="PROSITE" id="PS01031">
    <property type="entry name" value="SHSP"/>
    <property type="match status" value="1"/>
</dbReference>
<reference evidence="6 7" key="1">
    <citation type="submission" date="2024-04" db="EMBL/GenBank/DDBJ databases">
        <title>The reference genome of an endangered Asteraceae, Deinandra increscens subsp. villosa, native to the Central Coast of California.</title>
        <authorList>
            <person name="Guilliams M."/>
            <person name="Hasenstab-Lehman K."/>
            <person name="Meyer R."/>
            <person name="Mcevoy S."/>
        </authorList>
    </citation>
    <scope>NUCLEOTIDE SEQUENCE [LARGE SCALE GENOMIC DNA]</scope>
    <source>
        <tissue evidence="6">Leaf</tissue>
    </source>
</reference>
<keyword evidence="2" id="KW-0346">Stress response</keyword>
<evidence type="ECO:0000259" key="5">
    <source>
        <dbReference type="PROSITE" id="PS01031"/>
    </source>
</evidence>
<keyword evidence="1" id="KW-0809">Transit peptide</keyword>
<dbReference type="AlphaFoldDB" id="A0AAP0GY88"/>
<comment type="similarity">
    <text evidence="3">Belongs to the small heat shock protein (HSP20) family.</text>
</comment>
<dbReference type="InterPro" id="IPR044656">
    <property type="entry name" value="HSP14.7/HSP23.5/HSP23.6-like"/>
</dbReference>
<dbReference type="PANTHER" id="PTHR46991:SF11">
    <property type="entry name" value="SMALL HEAT SHOCK PROTEIN HSPF"/>
    <property type="match status" value="1"/>
</dbReference>
<sequence length="258" mass="29891">MSFEMATDNNDRRSLRVNLDGPEENDSGALLWFDSSCLDKKDMRVCNNTCSDTKEEMKNGLLNLTLPGEEDDEIKSIIMANILADDIIASWRDITATRTWAYYGICFSPIELLPKWLNVLILFLMISDMFSDRSILGKRFCPLIAMLSRIDSFSMYKYEDTNYENPTYQLRVEMDMPGKQQKMKVTTQGLRISLKMPGVKREDVKTFFDYDTLFIEGKTKCGSHYIRGIHLPKHIHKRHNMIKKEVKDGVLYLLIPCV</sequence>
<evidence type="ECO:0000313" key="6">
    <source>
        <dbReference type="EMBL" id="KAK9063270.1"/>
    </source>
</evidence>
<evidence type="ECO:0000256" key="2">
    <source>
        <dbReference type="ARBA" id="ARBA00023016"/>
    </source>
</evidence>
<evidence type="ECO:0000256" key="1">
    <source>
        <dbReference type="ARBA" id="ARBA00022946"/>
    </source>
</evidence>
<evidence type="ECO:0000256" key="3">
    <source>
        <dbReference type="PROSITE-ProRule" id="PRU00285"/>
    </source>
</evidence>
<dbReference type="Proteomes" id="UP001408789">
    <property type="component" value="Unassembled WGS sequence"/>
</dbReference>
<dbReference type="SUPFAM" id="SSF49764">
    <property type="entry name" value="HSP20-like chaperones"/>
    <property type="match status" value="1"/>
</dbReference>
<feature type="region of interest" description="Disordered" evidence="4">
    <location>
        <begin position="1"/>
        <end position="20"/>
    </location>
</feature>
<comment type="caution">
    <text evidence="6">The sequence shown here is derived from an EMBL/GenBank/DDBJ whole genome shotgun (WGS) entry which is preliminary data.</text>
</comment>
<dbReference type="EMBL" id="JBCNJP010000018">
    <property type="protein sequence ID" value="KAK9063270.1"/>
    <property type="molecule type" value="Genomic_DNA"/>
</dbReference>
<dbReference type="CDD" id="cd00298">
    <property type="entry name" value="ACD_sHsps_p23-like"/>
    <property type="match status" value="1"/>
</dbReference>
<evidence type="ECO:0000313" key="7">
    <source>
        <dbReference type="Proteomes" id="UP001408789"/>
    </source>
</evidence>